<reference evidence="1" key="1">
    <citation type="journal article" date="2014" name="Front. Microbiol.">
        <title>High frequency of phylogenetically diverse reductive dehalogenase-homologous genes in deep subseafloor sedimentary metagenomes.</title>
        <authorList>
            <person name="Kawai M."/>
            <person name="Futagami T."/>
            <person name="Toyoda A."/>
            <person name="Takaki Y."/>
            <person name="Nishi S."/>
            <person name="Hori S."/>
            <person name="Arai W."/>
            <person name="Tsubouchi T."/>
            <person name="Morono Y."/>
            <person name="Uchiyama I."/>
            <person name="Ito T."/>
            <person name="Fujiyama A."/>
            <person name="Inagaki F."/>
            <person name="Takami H."/>
        </authorList>
    </citation>
    <scope>NUCLEOTIDE SEQUENCE</scope>
    <source>
        <strain evidence="1">Expedition CK06-06</strain>
    </source>
</reference>
<proteinExistence type="predicted"/>
<protein>
    <submittedName>
        <fullName evidence="1">Uncharacterized protein</fullName>
    </submittedName>
</protein>
<name>X1CJJ9_9ZZZZ</name>
<dbReference type="AlphaFoldDB" id="X1CJJ9"/>
<organism evidence="1">
    <name type="scientific">marine sediment metagenome</name>
    <dbReference type="NCBI Taxonomy" id="412755"/>
    <lineage>
        <taxon>unclassified sequences</taxon>
        <taxon>metagenomes</taxon>
        <taxon>ecological metagenomes</taxon>
    </lineage>
</organism>
<sequence length="65" mass="7276">MKVTGEIFSYLEKEPKRQKNGVVSGIEVKGADYFNWDSIERMCYLVGLLGKNDLLPGLGHLAISF</sequence>
<evidence type="ECO:0000313" key="1">
    <source>
        <dbReference type="EMBL" id="GAH08526.1"/>
    </source>
</evidence>
<dbReference type="EMBL" id="BART01037536">
    <property type="protein sequence ID" value="GAH08526.1"/>
    <property type="molecule type" value="Genomic_DNA"/>
</dbReference>
<accession>X1CJJ9</accession>
<comment type="caution">
    <text evidence="1">The sequence shown here is derived from an EMBL/GenBank/DDBJ whole genome shotgun (WGS) entry which is preliminary data.</text>
</comment>
<gene>
    <name evidence="1" type="ORF">S01H4_62752</name>
</gene>